<protein>
    <submittedName>
        <fullName evidence="1">Uncharacterized protein</fullName>
    </submittedName>
</protein>
<reference evidence="1" key="1">
    <citation type="submission" date="2018-05" db="EMBL/GenBank/DDBJ databases">
        <authorList>
            <person name="Lanie J.A."/>
            <person name="Ng W.-L."/>
            <person name="Kazmierczak K.M."/>
            <person name="Andrzejewski T.M."/>
            <person name="Davidsen T.M."/>
            <person name="Wayne K.J."/>
            <person name="Tettelin H."/>
            <person name="Glass J.I."/>
            <person name="Rusch D."/>
            <person name="Podicherti R."/>
            <person name="Tsui H.-C.T."/>
            <person name="Winkler M.E."/>
        </authorList>
    </citation>
    <scope>NUCLEOTIDE SEQUENCE</scope>
</reference>
<proteinExistence type="predicted"/>
<sequence length="38" mass="4637">MRQKKFVYFLSQAALSGRDILYDQNYKYNLIIRQTIHT</sequence>
<dbReference type="EMBL" id="UINC01014527">
    <property type="protein sequence ID" value="SVA61907.1"/>
    <property type="molecule type" value="Genomic_DNA"/>
</dbReference>
<name>A0A381XCK0_9ZZZZ</name>
<accession>A0A381XCK0</accession>
<dbReference type="AlphaFoldDB" id="A0A381XCK0"/>
<gene>
    <name evidence="1" type="ORF">METZ01_LOCUS114761</name>
</gene>
<organism evidence="1">
    <name type="scientific">marine metagenome</name>
    <dbReference type="NCBI Taxonomy" id="408172"/>
    <lineage>
        <taxon>unclassified sequences</taxon>
        <taxon>metagenomes</taxon>
        <taxon>ecological metagenomes</taxon>
    </lineage>
</organism>
<evidence type="ECO:0000313" key="1">
    <source>
        <dbReference type="EMBL" id="SVA61907.1"/>
    </source>
</evidence>
<feature type="non-terminal residue" evidence="1">
    <location>
        <position position="38"/>
    </location>
</feature>